<dbReference type="Proteomes" id="UP001056778">
    <property type="component" value="Chromosome 3"/>
</dbReference>
<comment type="caution">
    <text evidence="1">The sequence shown here is derived from an EMBL/GenBank/DDBJ whole genome shotgun (WGS) entry which is preliminary data.</text>
</comment>
<evidence type="ECO:0000313" key="1">
    <source>
        <dbReference type="EMBL" id="KAI4464518.1"/>
    </source>
</evidence>
<organism evidence="1 2">
    <name type="scientific">Holotrichia oblita</name>
    <name type="common">Chafer beetle</name>
    <dbReference type="NCBI Taxonomy" id="644536"/>
    <lineage>
        <taxon>Eukaryota</taxon>
        <taxon>Metazoa</taxon>
        <taxon>Ecdysozoa</taxon>
        <taxon>Arthropoda</taxon>
        <taxon>Hexapoda</taxon>
        <taxon>Insecta</taxon>
        <taxon>Pterygota</taxon>
        <taxon>Neoptera</taxon>
        <taxon>Endopterygota</taxon>
        <taxon>Coleoptera</taxon>
        <taxon>Polyphaga</taxon>
        <taxon>Scarabaeiformia</taxon>
        <taxon>Scarabaeidae</taxon>
        <taxon>Melolonthinae</taxon>
        <taxon>Holotrichia</taxon>
    </lineage>
</organism>
<sequence length="94" mass="10570">MVILYTLADLNMELGEYDVALVKMQTAVMLGKGISSSDLPRCYLKLARIYMKMGVYDQATSAVLEGEKLARMFNKTDTVNDAKVLLDEIKQMNK</sequence>
<name>A0ACB9TCK3_HOLOL</name>
<proteinExistence type="predicted"/>
<evidence type="ECO:0000313" key="2">
    <source>
        <dbReference type="Proteomes" id="UP001056778"/>
    </source>
</evidence>
<keyword evidence="2" id="KW-1185">Reference proteome</keyword>
<dbReference type="EMBL" id="CM043017">
    <property type="protein sequence ID" value="KAI4464518.1"/>
    <property type="molecule type" value="Genomic_DNA"/>
</dbReference>
<protein>
    <submittedName>
        <fullName evidence="1">Tetratricopeptide-like helical domain superfamily</fullName>
    </submittedName>
</protein>
<gene>
    <name evidence="1" type="ORF">MML48_3g00011316</name>
</gene>
<reference evidence="1" key="1">
    <citation type="submission" date="2022-04" db="EMBL/GenBank/DDBJ databases">
        <title>Chromosome-scale genome assembly of Holotrichia oblita Faldermann.</title>
        <authorList>
            <person name="Rongchong L."/>
        </authorList>
    </citation>
    <scope>NUCLEOTIDE SEQUENCE</scope>
    <source>
        <strain evidence="1">81SQS9</strain>
    </source>
</reference>
<accession>A0ACB9TCK3</accession>